<gene>
    <name evidence="1" type="ORF">BXYJ_LOCUS12780</name>
</gene>
<dbReference type="EMBL" id="CAJFCV020000005">
    <property type="protein sequence ID" value="CAG9125488.1"/>
    <property type="molecule type" value="Genomic_DNA"/>
</dbReference>
<dbReference type="OrthoDB" id="10524067at2759"/>
<dbReference type="Proteomes" id="UP000582659">
    <property type="component" value="Unassembled WGS sequence"/>
</dbReference>
<dbReference type="WBParaSite" id="BXY_0202100.1">
    <property type="protein sequence ID" value="BXY_0202100.1"/>
    <property type="gene ID" value="BXY_0202100"/>
</dbReference>
<reference evidence="1" key="2">
    <citation type="submission" date="2020-09" db="EMBL/GenBank/DDBJ databases">
        <authorList>
            <person name="Kikuchi T."/>
        </authorList>
    </citation>
    <scope>NUCLEOTIDE SEQUENCE</scope>
    <source>
        <strain evidence="1">Ka4C1</strain>
    </source>
</reference>
<name>A0A1I7RMT5_BURXY</name>
<dbReference type="AlphaFoldDB" id="A0A1I7RMT5"/>
<protein>
    <submittedName>
        <fullName evidence="1">(pine wood nematode) hypothetical protein</fullName>
    </submittedName>
</protein>
<proteinExistence type="predicted"/>
<evidence type="ECO:0000313" key="2">
    <source>
        <dbReference type="Proteomes" id="UP000095284"/>
    </source>
</evidence>
<evidence type="ECO:0000313" key="3">
    <source>
        <dbReference type="Proteomes" id="UP000659654"/>
    </source>
</evidence>
<dbReference type="Proteomes" id="UP000095284">
    <property type="component" value="Unplaced"/>
</dbReference>
<dbReference type="Proteomes" id="UP000659654">
    <property type="component" value="Unassembled WGS sequence"/>
</dbReference>
<accession>A0A1I7RMT5</accession>
<dbReference type="EMBL" id="CAJFDI010000005">
    <property type="protein sequence ID" value="CAD5232689.1"/>
    <property type="molecule type" value="Genomic_DNA"/>
</dbReference>
<organism evidence="2 4">
    <name type="scientific">Bursaphelenchus xylophilus</name>
    <name type="common">Pinewood nematode worm</name>
    <name type="synonym">Aphelenchoides xylophilus</name>
    <dbReference type="NCBI Taxonomy" id="6326"/>
    <lineage>
        <taxon>Eukaryota</taxon>
        <taxon>Metazoa</taxon>
        <taxon>Ecdysozoa</taxon>
        <taxon>Nematoda</taxon>
        <taxon>Chromadorea</taxon>
        <taxon>Rhabditida</taxon>
        <taxon>Tylenchina</taxon>
        <taxon>Tylenchomorpha</taxon>
        <taxon>Aphelenchoidea</taxon>
        <taxon>Aphelenchoididae</taxon>
        <taxon>Bursaphelenchus</taxon>
    </lineage>
</organism>
<evidence type="ECO:0000313" key="1">
    <source>
        <dbReference type="EMBL" id="CAD5232689.1"/>
    </source>
</evidence>
<keyword evidence="3" id="KW-1185">Reference proteome</keyword>
<reference evidence="4" key="1">
    <citation type="submission" date="2016-11" db="UniProtKB">
        <authorList>
            <consortium name="WormBaseParasite"/>
        </authorList>
    </citation>
    <scope>IDENTIFICATION</scope>
</reference>
<evidence type="ECO:0000313" key="4">
    <source>
        <dbReference type="WBParaSite" id="BXY_0202100.1"/>
    </source>
</evidence>
<sequence length="339" mass="39262">MQTFDEYVYIRNGIDFRKPRPFPKLSTKPKLAAKSCLPLFIDYYINKVEVKGNDVIFRHSTVRTFRAIRAFPRARPFIFSRVTKCDARLSGQETFEIFMTMERFNGEKVNISLNPKPLDLLSFLEAPMDLEIPSYFSHVSKNKRFRYLDDHDVQVSFALHLVLQRAKKIQSISCGMKTFQLNHKVICESRNKKLTIYVEEMKNYPGLGQLGIYRRVEELNLFVDLDDVIHYENLFKRIFQSQKSLKRVKFEMDVLGAPSEVSKKIAALINFCRVIPYLTFECVTERKIDHKCFPGFSMAPAGKKSGAVTYTKGNTTIITSKVKKFGIPSQPAPYPVPFY</sequence>